<feature type="region of interest" description="Disordered" evidence="1">
    <location>
        <begin position="229"/>
        <end position="282"/>
    </location>
</feature>
<dbReference type="OrthoDB" id="8037009at2759"/>
<evidence type="ECO:0000256" key="2">
    <source>
        <dbReference type="SAM" id="SignalP"/>
    </source>
</evidence>
<feature type="compositionally biased region" description="Low complexity" evidence="1">
    <location>
        <begin position="238"/>
        <end position="250"/>
    </location>
</feature>
<organism evidence="3 4">
    <name type="scientific">Hermetia illucens</name>
    <name type="common">Black soldier fly</name>
    <dbReference type="NCBI Taxonomy" id="343691"/>
    <lineage>
        <taxon>Eukaryota</taxon>
        <taxon>Metazoa</taxon>
        <taxon>Ecdysozoa</taxon>
        <taxon>Arthropoda</taxon>
        <taxon>Hexapoda</taxon>
        <taxon>Insecta</taxon>
        <taxon>Pterygota</taxon>
        <taxon>Neoptera</taxon>
        <taxon>Endopterygota</taxon>
        <taxon>Diptera</taxon>
        <taxon>Brachycera</taxon>
        <taxon>Stratiomyomorpha</taxon>
        <taxon>Stratiomyidae</taxon>
        <taxon>Hermetiinae</taxon>
        <taxon>Hermetia</taxon>
    </lineage>
</organism>
<gene>
    <name evidence="3" type="ORF">HERILL_LOCUS12051</name>
</gene>
<feature type="region of interest" description="Disordered" evidence="1">
    <location>
        <begin position="148"/>
        <end position="196"/>
    </location>
</feature>
<evidence type="ECO:0000313" key="4">
    <source>
        <dbReference type="Proteomes" id="UP000594454"/>
    </source>
</evidence>
<keyword evidence="4" id="KW-1185">Reference proteome</keyword>
<feature type="chain" id="PRO_5030575065" evidence="2">
    <location>
        <begin position="24"/>
        <end position="371"/>
    </location>
</feature>
<feature type="compositionally biased region" description="Basic and acidic residues" evidence="1">
    <location>
        <begin position="161"/>
        <end position="170"/>
    </location>
</feature>
<protein>
    <submittedName>
        <fullName evidence="3">Uncharacterized protein</fullName>
    </submittedName>
</protein>
<reference evidence="3 4" key="1">
    <citation type="submission" date="2020-11" db="EMBL/GenBank/DDBJ databases">
        <authorList>
            <person name="Wallbank WR R."/>
            <person name="Pardo Diaz C."/>
            <person name="Kozak K."/>
            <person name="Martin S."/>
            <person name="Jiggins C."/>
            <person name="Moest M."/>
            <person name="Warren A I."/>
            <person name="Generalovic N T."/>
            <person name="Byers J.R.P. K."/>
            <person name="Montejo-Kovacevich G."/>
            <person name="Yen C E."/>
        </authorList>
    </citation>
    <scope>NUCLEOTIDE SEQUENCE [LARGE SCALE GENOMIC DNA]</scope>
</reference>
<feature type="region of interest" description="Disordered" evidence="1">
    <location>
        <begin position="336"/>
        <end position="371"/>
    </location>
</feature>
<evidence type="ECO:0000313" key="3">
    <source>
        <dbReference type="EMBL" id="CAD7089509.1"/>
    </source>
</evidence>
<dbReference type="InParanoid" id="A0A7R8UYJ9"/>
<dbReference type="EMBL" id="LR899012">
    <property type="protein sequence ID" value="CAD7089509.1"/>
    <property type="molecule type" value="Genomic_DNA"/>
</dbReference>
<proteinExistence type="predicted"/>
<dbReference type="FunCoup" id="A0A7R8UYJ9">
    <property type="interactions" value="3"/>
</dbReference>
<evidence type="ECO:0000256" key="1">
    <source>
        <dbReference type="SAM" id="MobiDB-lite"/>
    </source>
</evidence>
<accession>A0A7R8UYJ9</accession>
<sequence>MTRWMDLLLVLGTLNVLSGVSQAGPLPADTDKSDEAEEFIFLLGREKAGRSLFDDKQSDQPVKVPFSLELEPPLPDNANGASKPVVLPLRDSYGNPIPPAVLGVDPSGADYDLSGPNSNRNSNNNPKKTVFTQGINFPIPSYASGITEIHRPSDGLLPPFDSDHKPDKDGLPTSSNLPSASVPLPVNELLPPLSVPQTKDDAINEISGKALQERFGSNFNVQQLPSFINSLQPGQSKPAAPAVPGSPVSGTKFPPAPPVQGAPLGPVPAAPKPAAASDSGKYTGGFGGAPGVLGDQKEVGFGIKPGSGTASAPVAPPKPPVVVPVVTPVVAPVAAPVAPPVSPTQSPSGGKYTGGFGGPPGILVPYDQKNS</sequence>
<feature type="region of interest" description="Disordered" evidence="1">
    <location>
        <begin position="297"/>
        <end position="317"/>
    </location>
</feature>
<feature type="region of interest" description="Disordered" evidence="1">
    <location>
        <begin position="108"/>
        <end position="132"/>
    </location>
</feature>
<name>A0A7R8UYJ9_HERIL</name>
<feature type="compositionally biased region" description="Gly residues" evidence="1">
    <location>
        <begin position="351"/>
        <end position="360"/>
    </location>
</feature>
<feature type="compositionally biased region" description="Pro residues" evidence="1">
    <location>
        <begin position="254"/>
        <end position="271"/>
    </location>
</feature>
<dbReference type="Proteomes" id="UP000594454">
    <property type="component" value="Chromosome 4"/>
</dbReference>
<dbReference type="AlphaFoldDB" id="A0A7R8UYJ9"/>
<feature type="signal peptide" evidence="2">
    <location>
        <begin position="1"/>
        <end position="23"/>
    </location>
</feature>
<feature type="compositionally biased region" description="Low complexity" evidence="1">
    <location>
        <begin position="182"/>
        <end position="196"/>
    </location>
</feature>
<keyword evidence="2" id="KW-0732">Signal</keyword>